<comment type="caution">
    <text evidence="2">The sequence shown here is derived from an EMBL/GenBank/DDBJ whole genome shotgun (WGS) entry which is preliminary data.</text>
</comment>
<evidence type="ECO:0000259" key="1">
    <source>
        <dbReference type="PROSITE" id="PS51186"/>
    </source>
</evidence>
<dbReference type="SUPFAM" id="SSF55729">
    <property type="entry name" value="Acyl-CoA N-acyltransferases (Nat)"/>
    <property type="match status" value="1"/>
</dbReference>
<protein>
    <submittedName>
        <fullName evidence="2">GNAT family N-acetyltransferase</fullName>
    </submittedName>
</protein>
<dbReference type="Gene3D" id="3.40.630.30">
    <property type="match status" value="1"/>
</dbReference>
<dbReference type="PROSITE" id="PS51186">
    <property type="entry name" value="GNAT"/>
    <property type="match status" value="1"/>
</dbReference>
<sequence>MRLAFQPYRAGDKPYLWTTYVEAMKPHISRMWGWDAAWQENDFAKGLRRYETLVLEDSDCRLGYLQVRNNRDSTFIAMIILEPGCRSRGYGPTVLDKLQNERPGKPLTLRCFRVNTAAYQFYIRCGFRVVRTDDYFIAMHRPA</sequence>
<evidence type="ECO:0000313" key="2">
    <source>
        <dbReference type="EMBL" id="MDT0634765.1"/>
    </source>
</evidence>
<dbReference type="RefSeq" id="WP_311652575.1">
    <property type="nucleotide sequence ID" value="NZ_JAVRIB010000006.1"/>
</dbReference>
<name>A0ABU3BZQ0_9GAMM</name>
<dbReference type="InterPro" id="IPR000182">
    <property type="entry name" value="GNAT_dom"/>
</dbReference>
<accession>A0ABU3BZQ0</accession>
<gene>
    <name evidence="2" type="ORF">RM532_07320</name>
</gene>
<dbReference type="EMBL" id="JAVRIB010000006">
    <property type="protein sequence ID" value="MDT0634765.1"/>
    <property type="molecule type" value="Genomic_DNA"/>
</dbReference>
<feature type="domain" description="N-acetyltransferase" evidence="1">
    <location>
        <begin position="3"/>
        <end position="143"/>
    </location>
</feature>
<evidence type="ECO:0000313" key="3">
    <source>
        <dbReference type="Proteomes" id="UP001251857"/>
    </source>
</evidence>
<dbReference type="Proteomes" id="UP001251857">
    <property type="component" value="Unassembled WGS sequence"/>
</dbReference>
<organism evidence="2 3">
    <name type="scientific">Spectribacter hydrogenoxidans</name>
    <dbReference type="NCBI Taxonomy" id="3075608"/>
    <lineage>
        <taxon>Bacteria</taxon>
        <taxon>Pseudomonadati</taxon>
        <taxon>Pseudomonadota</taxon>
        <taxon>Gammaproteobacteria</taxon>
        <taxon>Salinisphaerales</taxon>
        <taxon>Salinisphaeraceae</taxon>
        <taxon>Spectribacter</taxon>
    </lineage>
</organism>
<proteinExistence type="predicted"/>
<reference evidence="2 3" key="1">
    <citation type="submission" date="2023-09" db="EMBL/GenBank/DDBJ databases">
        <authorList>
            <person name="Rey-Velasco X."/>
        </authorList>
    </citation>
    <scope>NUCLEOTIDE SEQUENCE [LARGE SCALE GENOMIC DNA]</scope>
    <source>
        <strain evidence="2 3">W335</strain>
    </source>
</reference>
<dbReference type="Pfam" id="PF00583">
    <property type="entry name" value="Acetyltransf_1"/>
    <property type="match status" value="1"/>
</dbReference>
<dbReference type="InterPro" id="IPR016181">
    <property type="entry name" value="Acyl_CoA_acyltransferase"/>
</dbReference>
<keyword evidence="3" id="KW-1185">Reference proteome</keyword>